<dbReference type="PROSITE" id="PS51257">
    <property type="entry name" value="PROKAR_LIPOPROTEIN"/>
    <property type="match status" value="1"/>
</dbReference>
<dbReference type="RefSeq" id="WP_146680243.1">
    <property type="nucleotide sequence ID" value="NZ_AQQV01000002.1"/>
</dbReference>
<dbReference type="InterPro" id="IPR029058">
    <property type="entry name" value="AB_hydrolase_fold"/>
</dbReference>
<accession>A0A1Y1SDM2</accession>
<dbReference type="PANTHER" id="PTHR43037">
    <property type="entry name" value="UNNAMED PRODUCT-RELATED"/>
    <property type="match status" value="1"/>
</dbReference>
<keyword evidence="2" id="KW-0378">Hydrolase</keyword>
<comment type="caution">
    <text evidence="3">The sequence shown here is derived from an EMBL/GenBank/DDBJ whole genome shotgun (WGS) entry which is preliminary data.</text>
</comment>
<dbReference type="PANTHER" id="PTHR43037:SF5">
    <property type="entry name" value="FERULOYL ESTERASE"/>
    <property type="match status" value="1"/>
</dbReference>
<evidence type="ECO:0000256" key="1">
    <source>
        <dbReference type="ARBA" id="ARBA00022729"/>
    </source>
</evidence>
<dbReference type="STRING" id="1317117.ATO7_08697"/>
<dbReference type="GO" id="GO:0016787">
    <property type="term" value="F:hydrolase activity"/>
    <property type="evidence" value="ECO:0007669"/>
    <property type="project" value="UniProtKB-KW"/>
</dbReference>
<evidence type="ECO:0000313" key="3">
    <source>
        <dbReference type="EMBL" id="ORE87105.1"/>
    </source>
</evidence>
<dbReference type="InterPro" id="IPR050955">
    <property type="entry name" value="Plant_Biomass_Hydrol_Est"/>
</dbReference>
<dbReference type="SUPFAM" id="SSF53474">
    <property type="entry name" value="alpha/beta-Hydrolases"/>
    <property type="match status" value="1"/>
</dbReference>
<protein>
    <recommendedName>
        <fullName evidence="5">Peptidase S9 prolyl oligopeptidase catalytic domain-containing protein</fullName>
    </recommendedName>
</protein>
<name>A0A1Y1SDM2_9GAMM</name>
<dbReference type="Proteomes" id="UP000192342">
    <property type="component" value="Unassembled WGS sequence"/>
</dbReference>
<sequence length="857" mass="93939">MIRFRECGVLLCVAVVVSACQGGRVAESAAPVVGTSALFVAHQTAECGAANNIGAFAAGPDRLPGLSEVQRRGGLRVLEEFRAPTEQPSARDGHVHDWQGQAPRLGGLAVYDRGEHIYSDFLFDAWGADDGQDALRYGLNEGLQQLYPRVERLDQLFQALGDQFGLPAPLGASSHYGDATDIRGPRDFTELRWAAGARGLSFYARLSRFTEDDQPVIAILFDLDPDVRADAPQLGLSDTRYDRLLLVQRDRAELVDLPSGVLLASDALSLQWFPEDFTNALELEIPWALLDGERDSVWLTVLSAQTDEDASDNDAATYIPANLAYRYDALDDGRSVVPCDPVAGIYNERAQAFDLYNGTIDGYAVALDVVGMRLGRSQRWQPTGGYYERIFQSHPSISHEDPLALGYADESDPFEPYEQTLEQPYGLYLPQNYDPQASYPLTLWLHYQGGMVHSAGAWSPRIVHQHGADNDSVVVTPRGRGSKSWYQGASHQDIWEVFADVAGTTLTGARGLPQDHAFAAEGLARIDRDRVYLSGYSMGGYGTYMFGLMYPDLFAAAYSTSGVHFGSALPGGAHLLENARHLPIVIHHGLIDELVPWVSIEPVALTLNQLGYRHRMDTLPAYEHYTQAITDEWAEGTRYLAAFKRNPAPRQVTYKIVPELVRTINNNRATLYGAGTRTQFDFRPDGAWWVDDIRVRDDAGCDVQAPAPCDDSVYALVDAVSLALPATLYSTAPPLLDSDNGLGLPSTPVVSPGNSVSPYLRQGLDWIDEQAAELQNRFELTLTNVAALNLDIEAMRLNLPQLAQGQVTTDGAVRLGLRGVPRTAQVRLNGQSTGQWASSLWLVDVPAGEHTLEILLP</sequence>
<dbReference type="EMBL" id="AQQV01000002">
    <property type="protein sequence ID" value="ORE87105.1"/>
    <property type="molecule type" value="Genomic_DNA"/>
</dbReference>
<evidence type="ECO:0000313" key="4">
    <source>
        <dbReference type="Proteomes" id="UP000192342"/>
    </source>
</evidence>
<dbReference type="InterPro" id="IPR000801">
    <property type="entry name" value="Esterase-like"/>
</dbReference>
<keyword evidence="1" id="KW-0732">Signal</keyword>
<proteinExistence type="predicted"/>
<evidence type="ECO:0000256" key="2">
    <source>
        <dbReference type="ARBA" id="ARBA00022801"/>
    </source>
</evidence>
<evidence type="ECO:0008006" key="5">
    <source>
        <dbReference type="Google" id="ProtNLM"/>
    </source>
</evidence>
<reference evidence="3 4" key="1">
    <citation type="submission" date="2013-04" db="EMBL/GenBank/DDBJ databases">
        <title>Oceanococcus atlanticus 22II-S10r2 Genome Sequencing.</title>
        <authorList>
            <person name="Lai Q."/>
            <person name="Li G."/>
            <person name="Shao Z."/>
        </authorList>
    </citation>
    <scope>NUCLEOTIDE SEQUENCE [LARGE SCALE GENOMIC DNA]</scope>
    <source>
        <strain evidence="3 4">22II-S10r2</strain>
    </source>
</reference>
<dbReference type="AlphaFoldDB" id="A0A1Y1SDM2"/>
<dbReference type="Gene3D" id="3.40.50.1820">
    <property type="entry name" value="alpha/beta hydrolase"/>
    <property type="match status" value="1"/>
</dbReference>
<keyword evidence="4" id="KW-1185">Reference proteome</keyword>
<gene>
    <name evidence="3" type="ORF">ATO7_08697</name>
</gene>
<dbReference type="Pfam" id="PF00756">
    <property type="entry name" value="Esterase"/>
    <property type="match status" value="1"/>
</dbReference>
<dbReference type="OrthoDB" id="9764953at2"/>
<organism evidence="3 4">
    <name type="scientific">Oceanococcus atlanticus</name>
    <dbReference type="NCBI Taxonomy" id="1317117"/>
    <lineage>
        <taxon>Bacteria</taxon>
        <taxon>Pseudomonadati</taxon>
        <taxon>Pseudomonadota</taxon>
        <taxon>Gammaproteobacteria</taxon>
        <taxon>Chromatiales</taxon>
        <taxon>Oceanococcaceae</taxon>
        <taxon>Oceanococcus</taxon>
    </lineage>
</organism>